<accession>A0ABW3M9J2</accession>
<dbReference type="InterPro" id="IPR050426">
    <property type="entry name" value="Glycosyltransferase_28"/>
</dbReference>
<keyword evidence="1" id="KW-0045">Antibiotic biosynthesis</keyword>
<reference evidence="4" key="1">
    <citation type="journal article" date="2019" name="Int. J. Syst. Evol. Microbiol.">
        <title>The Global Catalogue of Microorganisms (GCM) 10K type strain sequencing project: providing services to taxonomists for standard genome sequencing and annotation.</title>
        <authorList>
            <consortium name="The Broad Institute Genomics Platform"/>
            <consortium name="The Broad Institute Genome Sequencing Center for Infectious Disease"/>
            <person name="Wu L."/>
            <person name="Ma J."/>
        </authorList>
    </citation>
    <scope>NUCLEOTIDE SEQUENCE [LARGE SCALE GENOMIC DNA]</scope>
    <source>
        <strain evidence="4">JCM 31486</strain>
    </source>
</reference>
<evidence type="ECO:0000313" key="3">
    <source>
        <dbReference type="EMBL" id="MFD1046597.1"/>
    </source>
</evidence>
<evidence type="ECO:0000256" key="1">
    <source>
        <dbReference type="ARBA" id="ARBA00023194"/>
    </source>
</evidence>
<comment type="caution">
    <text evidence="3">The sequence shown here is derived from an EMBL/GenBank/DDBJ whole genome shotgun (WGS) entry which is preliminary data.</text>
</comment>
<evidence type="ECO:0000259" key="2">
    <source>
        <dbReference type="Pfam" id="PF03033"/>
    </source>
</evidence>
<dbReference type="PANTHER" id="PTHR48050:SF13">
    <property type="entry name" value="STEROL 3-BETA-GLUCOSYLTRANSFERASE UGT80A2"/>
    <property type="match status" value="1"/>
</dbReference>
<dbReference type="PANTHER" id="PTHR48050">
    <property type="entry name" value="STEROL 3-BETA-GLUCOSYLTRANSFERASE"/>
    <property type="match status" value="1"/>
</dbReference>
<protein>
    <submittedName>
        <fullName evidence="3">Glycosyltransferase</fullName>
        <ecNumber evidence="3">2.4.-.-</ecNumber>
    </submittedName>
</protein>
<organism evidence="3 4">
    <name type="scientific">Kibdelosporangium lantanae</name>
    <dbReference type="NCBI Taxonomy" id="1497396"/>
    <lineage>
        <taxon>Bacteria</taxon>
        <taxon>Bacillati</taxon>
        <taxon>Actinomycetota</taxon>
        <taxon>Actinomycetes</taxon>
        <taxon>Pseudonocardiales</taxon>
        <taxon>Pseudonocardiaceae</taxon>
        <taxon>Kibdelosporangium</taxon>
    </lineage>
</organism>
<dbReference type="Gene3D" id="3.40.50.2000">
    <property type="entry name" value="Glycogen Phosphorylase B"/>
    <property type="match status" value="1"/>
</dbReference>
<dbReference type="Proteomes" id="UP001597045">
    <property type="component" value="Unassembled WGS sequence"/>
</dbReference>
<keyword evidence="4" id="KW-1185">Reference proteome</keyword>
<dbReference type="Pfam" id="PF03033">
    <property type="entry name" value="Glyco_transf_28"/>
    <property type="match status" value="1"/>
</dbReference>
<keyword evidence="3" id="KW-0328">Glycosyltransferase</keyword>
<gene>
    <name evidence="3" type="ORF">ACFQ1S_14055</name>
</gene>
<dbReference type="EC" id="2.4.-.-" evidence="3"/>
<name>A0ABW3M9J2_9PSEU</name>
<evidence type="ECO:0000313" key="4">
    <source>
        <dbReference type="Proteomes" id="UP001597045"/>
    </source>
</evidence>
<dbReference type="GO" id="GO:0016757">
    <property type="term" value="F:glycosyltransferase activity"/>
    <property type="evidence" value="ECO:0007669"/>
    <property type="project" value="UniProtKB-KW"/>
</dbReference>
<dbReference type="InterPro" id="IPR004276">
    <property type="entry name" value="GlycoTrans_28_N"/>
</dbReference>
<proteinExistence type="predicted"/>
<dbReference type="EMBL" id="JBHTIS010000719">
    <property type="protein sequence ID" value="MFD1046597.1"/>
    <property type="molecule type" value="Genomic_DNA"/>
</dbReference>
<keyword evidence="3" id="KW-0808">Transferase</keyword>
<sequence>MRVVIMSVGTNGDVYPFTGLAARAKEAGHDVTFATTEPFRSAVEESGIGFHPVDADVRELLRTAPRINRKRIRWGPSSGRALFEAAQNYTTIMVNAFDSMLVAAEHADVLLVASGVSWQGYLIGKALNTPTMGLAMMPMTPTREFSPALYGGRSFGPLLNRLAGPAHRHAVTRS</sequence>
<dbReference type="SUPFAM" id="SSF53756">
    <property type="entry name" value="UDP-Glycosyltransferase/glycogen phosphorylase"/>
    <property type="match status" value="1"/>
</dbReference>
<feature type="domain" description="Glycosyltransferase family 28 N-terminal" evidence="2">
    <location>
        <begin position="3"/>
        <end position="137"/>
    </location>
</feature>